<dbReference type="EMBL" id="BK015206">
    <property type="protein sequence ID" value="DAD95916.1"/>
    <property type="molecule type" value="Genomic_DNA"/>
</dbReference>
<protein>
    <recommendedName>
        <fullName evidence="2">DUF4417 domain-containing protein</fullName>
    </recommendedName>
</protein>
<name>A0A8S5NNH7_9CAUD</name>
<organism evidence="1">
    <name type="scientific">Siphoviridae sp. ctGMq5</name>
    <dbReference type="NCBI Taxonomy" id="2826220"/>
    <lineage>
        <taxon>Viruses</taxon>
        <taxon>Duplodnaviria</taxon>
        <taxon>Heunggongvirae</taxon>
        <taxon>Uroviricota</taxon>
        <taxon>Caudoviricetes</taxon>
    </lineage>
</organism>
<accession>A0A8S5NNH7</accession>
<sequence>MYKTQRNYENLNKAIFDGTGQYGIPVIQATDYKADNWIGFNYAKGCEEPEIHGVHFFLDDYQFIRVWSQPDVYLNMLQKFQAVCTPDFSLYTDFPRVIQIYNHYRKHWLGAYWQMHGIRVIPTICWSDEDSFEWCFDGEPIGSTVAVSSVGTQVNKEAGHLFKAGYEEMLRRLRPKEIIMYGNIPEWCEGNIIPV</sequence>
<dbReference type="InterPro" id="IPR025530">
    <property type="entry name" value="DUF4417"/>
</dbReference>
<proteinExistence type="predicted"/>
<evidence type="ECO:0008006" key="2">
    <source>
        <dbReference type="Google" id="ProtNLM"/>
    </source>
</evidence>
<evidence type="ECO:0000313" key="1">
    <source>
        <dbReference type="EMBL" id="DAD95916.1"/>
    </source>
</evidence>
<reference evidence="1" key="1">
    <citation type="journal article" date="2021" name="Proc. Natl. Acad. Sci. U.S.A.">
        <title>A Catalog of Tens of Thousands of Viruses from Human Metagenomes Reveals Hidden Associations with Chronic Diseases.</title>
        <authorList>
            <person name="Tisza M.J."/>
            <person name="Buck C.B."/>
        </authorList>
    </citation>
    <scope>NUCLEOTIDE SEQUENCE</scope>
    <source>
        <strain evidence="1">CtGMq5</strain>
    </source>
</reference>
<dbReference type="Pfam" id="PF14386">
    <property type="entry name" value="DUF4417"/>
    <property type="match status" value="1"/>
</dbReference>